<evidence type="ECO:0000256" key="1">
    <source>
        <dbReference type="ARBA" id="ARBA00004123"/>
    </source>
</evidence>
<name>A0A5J5BD91_9ASTE</name>
<dbReference type="Pfam" id="PF13837">
    <property type="entry name" value="Myb_DNA-bind_4"/>
    <property type="match status" value="2"/>
</dbReference>
<dbReference type="FunFam" id="1.10.10.60:FF:000342">
    <property type="entry name" value="trihelix transcription factor PTL-like"/>
    <property type="match status" value="1"/>
</dbReference>
<comment type="subcellular location">
    <subcellularLocation>
        <location evidence="1">Nucleus</location>
    </subcellularLocation>
</comment>
<evidence type="ECO:0000259" key="7">
    <source>
        <dbReference type="PROSITE" id="PS50090"/>
    </source>
</evidence>
<dbReference type="EMBL" id="CM018037">
    <property type="protein sequence ID" value="KAA8539181.1"/>
    <property type="molecule type" value="Genomic_DNA"/>
</dbReference>
<evidence type="ECO:0000256" key="6">
    <source>
        <dbReference type="ARBA" id="ARBA00023242"/>
    </source>
</evidence>
<keyword evidence="5" id="KW-0804">Transcription</keyword>
<dbReference type="GO" id="GO:0003677">
    <property type="term" value="F:DNA binding"/>
    <property type="evidence" value="ECO:0007669"/>
    <property type="project" value="UniProtKB-KW"/>
</dbReference>
<dbReference type="InterPro" id="IPR001005">
    <property type="entry name" value="SANT/Myb"/>
</dbReference>
<proteinExistence type="predicted"/>
<dbReference type="Proteomes" id="UP000325577">
    <property type="component" value="Linkage Group LG14"/>
</dbReference>
<keyword evidence="4" id="KW-0238">DNA-binding</keyword>
<accession>A0A5J5BD91</accession>
<dbReference type="SMART" id="SM00717">
    <property type="entry name" value="SANT"/>
    <property type="match status" value="2"/>
</dbReference>
<keyword evidence="6" id="KW-0539">Nucleus</keyword>
<evidence type="ECO:0000256" key="5">
    <source>
        <dbReference type="ARBA" id="ARBA00023163"/>
    </source>
</evidence>
<evidence type="ECO:0000256" key="3">
    <source>
        <dbReference type="ARBA" id="ARBA00023015"/>
    </source>
</evidence>
<dbReference type="InterPro" id="IPR044822">
    <property type="entry name" value="Myb_DNA-bind_4"/>
</dbReference>
<dbReference type="PANTHER" id="PTHR21654:SF63">
    <property type="entry name" value="MYB-LIKE DOMAIN-CONTAINING PROTEIN"/>
    <property type="match status" value="1"/>
</dbReference>
<evidence type="ECO:0000313" key="8">
    <source>
        <dbReference type="EMBL" id="KAA8539181.1"/>
    </source>
</evidence>
<dbReference type="Gene3D" id="1.10.10.60">
    <property type="entry name" value="Homeodomain-like"/>
    <property type="match status" value="2"/>
</dbReference>
<dbReference type="AlphaFoldDB" id="A0A5J5BD91"/>
<evidence type="ECO:0000313" key="9">
    <source>
        <dbReference type="Proteomes" id="UP000325577"/>
    </source>
</evidence>
<dbReference type="OrthoDB" id="1919525at2759"/>
<dbReference type="PROSITE" id="PS50090">
    <property type="entry name" value="MYB_LIKE"/>
    <property type="match status" value="1"/>
</dbReference>
<keyword evidence="9" id="KW-1185">Reference proteome</keyword>
<dbReference type="GO" id="GO:0005634">
    <property type="term" value="C:nucleus"/>
    <property type="evidence" value="ECO:0007669"/>
    <property type="project" value="UniProtKB-SubCell"/>
</dbReference>
<evidence type="ECO:0000256" key="2">
    <source>
        <dbReference type="ARBA" id="ARBA00022737"/>
    </source>
</evidence>
<reference evidence="8 9" key="1">
    <citation type="submission" date="2019-09" db="EMBL/GenBank/DDBJ databases">
        <title>A chromosome-level genome assembly of the Chinese tupelo Nyssa sinensis.</title>
        <authorList>
            <person name="Yang X."/>
            <person name="Kang M."/>
            <person name="Yang Y."/>
            <person name="Xiong H."/>
            <person name="Wang M."/>
            <person name="Zhang Z."/>
            <person name="Wang Z."/>
            <person name="Wu H."/>
            <person name="Ma T."/>
            <person name="Liu J."/>
            <person name="Xi Z."/>
        </authorList>
    </citation>
    <scope>NUCLEOTIDE SEQUENCE [LARGE SCALE GENOMIC DNA]</scope>
    <source>
        <strain evidence="8">J267</strain>
        <tissue evidence="8">Leaf</tissue>
    </source>
</reference>
<dbReference type="CDD" id="cd12203">
    <property type="entry name" value="GT1"/>
    <property type="match status" value="2"/>
</dbReference>
<dbReference type="GO" id="GO:0006355">
    <property type="term" value="P:regulation of DNA-templated transcription"/>
    <property type="evidence" value="ECO:0007669"/>
    <property type="project" value="UniProtKB-ARBA"/>
</dbReference>
<evidence type="ECO:0000256" key="4">
    <source>
        <dbReference type="ARBA" id="ARBA00023125"/>
    </source>
</evidence>
<dbReference type="PANTHER" id="PTHR21654">
    <property type="entry name" value="FI21293P1"/>
    <property type="match status" value="1"/>
</dbReference>
<gene>
    <name evidence="8" type="ORF">F0562_025873</name>
</gene>
<feature type="domain" description="Myb-like" evidence="7">
    <location>
        <begin position="96"/>
        <end position="161"/>
    </location>
</feature>
<keyword evidence="3" id="KW-0805">Transcription regulation</keyword>
<protein>
    <recommendedName>
        <fullName evidence="7">Myb-like domain-containing protein</fullName>
    </recommendedName>
</protein>
<sequence>MEMGDQCGPPDLRQFMDRRTHFLAIPQPPEPFSVHRNLTTVAPQFYDTIILGGCHSGQVLPLGLADQFCSDFTSAVTPTSVSVATFGSEMEGGKIGEGGNSSRWPRQETLTLLEIRSRLDLKFKEANQKGPLWDEVSRIMGEEHGYQRSGKKCREKFENLYKYYKKTKEGKARRQDGKHYRFFRQLEALYGETNNQASVSETHLLKNSLIYQTTNDYAINQPNQEAWQDQKHCESLSFSNSSEFETSSSENNDGDLSAIAFTMKRSLEKKKRIDESQSFRRVRKSWKAKMNEFVGSNVRKLMETQEAWMEKVLKTIEHKEQEMMIREEEWRKQAAARLDEEYRLWATERAWVEARDKALMEALQEFTRKELKLLIPKELMAKRTQLNNKSMEDGVTEIPNNTNQSNGWPEPEVLSLIQLRSSMEARFQESGYQGEGLWEEIAAKMACLGYDWSVVRCKEMWENIGIYYNKKCKENSRNNCYFQLLDSYRGQEITEQRPAGTVGIQLNIDSLSPSNSNVGGSAVQGSCFNIWMNEGEHL</sequence>
<keyword evidence="2" id="KW-0677">Repeat</keyword>
<dbReference type="FunFam" id="1.10.10.60:FF:000061">
    <property type="entry name" value="Trihelix transcription factor GT-2"/>
    <property type="match status" value="1"/>
</dbReference>
<organism evidence="8 9">
    <name type="scientific">Nyssa sinensis</name>
    <dbReference type="NCBI Taxonomy" id="561372"/>
    <lineage>
        <taxon>Eukaryota</taxon>
        <taxon>Viridiplantae</taxon>
        <taxon>Streptophyta</taxon>
        <taxon>Embryophyta</taxon>
        <taxon>Tracheophyta</taxon>
        <taxon>Spermatophyta</taxon>
        <taxon>Magnoliopsida</taxon>
        <taxon>eudicotyledons</taxon>
        <taxon>Gunneridae</taxon>
        <taxon>Pentapetalae</taxon>
        <taxon>asterids</taxon>
        <taxon>Cornales</taxon>
        <taxon>Nyssaceae</taxon>
        <taxon>Nyssa</taxon>
    </lineage>
</organism>